<geneLocation type="plasmid" evidence="11">
    <name>psna507_unt10</name>
</geneLocation>
<dbReference type="InterPro" id="IPR001041">
    <property type="entry name" value="2Fe-2S_ferredoxin-type"/>
</dbReference>
<dbReference type="SUPFAM" id="SSF52343">
    <property type="entry name" value="Ferredoxin reductase-like, C-terminal NADP-linked domain"/>
    <property type="match status" value="1"/>
</dbReference>
<dbReference type="PROSITE" id="PS51085">
    <property type="entry name" value="2FE2S_FER_2"/>
    <property type="match status" value="1"/>
</dbReference>
<feature type="domain" description="FAD-binding FR-type" evidence="8">
    <location>
        <begin position="8"/>
        <end position="110"/>
    </location>
</feature>
<keyword evidence="10" id="KW-0614">Plasmid</keyword>
<dbReference type="RefSeq" id="WP_149505710.1">
    <property type="nucleotide sequence ID" value="NZ_CP035710.1"/>
</dbReference>
<reference evidence="10 11" key="1">
    <citation type="submission" date="2019-02" db="EMBL/GenBank/DDBJ databases">
        <title>Complete Genome Sequence and Methylome Analysis of Sphaerotilus natans subsp. sulfidivorans D-507.</title>
        <authorList>
            <person name="Fomenkov A."/>
            <person name="Gridneva E."/>
            <person name="Smolyakov D."/>
            <person name="Dubinina G."/>
            <person name="Vincze T."/>
            <person name="Grabovich M."/>
            <person name="Roberts R.J."/>
        </authorList>
    </citation>
    <scope>NUCLEOTIDE SEQUENCE [LARGE SCALE GENOMIC DNA]</scope>
    <source>
        <strain evidence="10 11">D-507</strain>
        <plasmid evidence="11">psna507_unt10</plasmid>
        <plasmid evidence="10">pSna507_unt10</plasmid>
    </source>
</reference>
<geneLocation type="plasmid" evidence="10">
    <name>pSna507_unt10</name>
</geneLocation>
<evidence type="ECO:0000256" key="3">
    <source>
        <dbReference type="ARBA" id="ARBA00022723"/>
    </source>
</evidence>
<dbReference type="Proteomes" id="UP001549111">
    <property type="component" value="Unassembled WGS sequence"/>
</dbReference>
<dbReference type="CDD" id="cd06185">
    <property type="entry name" value="PDR_like"/>
    <property type="match status" value="1"/>
</dbReference>
<keyword evidence="6" id="KW-0411">Iron-sulfur</keyword>
<dbReference type="Gene3D" id="3.40.50.80">
    <property type="entry name" value="Nucleotide-binding domain of ferredoxin-NADP reductase (FNR) module"/>
    <property type="match status" value="1"/>
</dbReference>
<dbReference type="SUPFAM" id="SSF63380">
    <property type="entry name" value="Riboflavin synthase domain-like"/>
    <property type="match status" value="1"/>
</dbReference>
<dbReference type="InterPro" id="IPR006058">
    <property type="entry name" value="2Fe2S_fd_BS"/>
</dbReference>
<dbReference type="GO" id="GO:0046872">
    <property type="term" value="F:metal ion binding"/>
    <property type="evidence" value="ECO:0007669"/>
    <property type="project" value="UniProtKB-KW"/>
</dbReference>
<keyword evidence="4 9" id="KW-0560">Oxidoreductase</keyword>
<dbReference type="PRINTS" id="PR00409">
    <property type="entry name" value="PHDIOXRDTASE"/>
</dbReference>
<evidence type="ECO:0000259" key="7">
    <source>
        <dbReference type="PROSITE" id="PS51085"/>
    </source>
</evidence>
<dbReference type="OrthoDB" id="370747at2"/>
<dbReference type="EMBL" id="JBEPLS010000007">
    <property type="protein sequence ID" value="MET3604320.1"/>
    <property type="molecule type" value="Genomic_DNA"/>
</dbReference>
<evidence type="ECO:0000256" key="2">
    <source>
        <dbReference type="ARBA" id="ARBA00022714"/>
    </source>
</evidence>
<evidence type="ECO:0000259" key="8">
    <source>
        <dbReference type="PROSITE" id="PS51384"/>
    </source>
</evidence>
<evidence type="ECO:0000256" key="6">
    <source>
        <dbReference type="ARBA" id="ARBA00023014"/>
    </source>
</evidence>
<dbReference type="Pfam" id="PF00111">
    <property type="entry name" value="Fer2"/>
    <property type="match status" value="1"/>
</dbReference>
<dbReference type="InterPro" id="IPR017927">
    <property type="entry name" value="FAD-bd_FR_type"/>
</dbReference>
<protein>
    <submittedName>
        <fullName evidence="10">Oxidoreductase</fullName>
    </submittedName>
    <submittedName>
        <fullName evidence="9">Vanillate O-demethylase ferredoxin subunit</fullName>
        <ecNumber evidence="9">1.14.13.82</ecNumber>
    </submittedName>
</protein>
<evidence type="ECO:0000256" key="4">
    <source>
        <dbReference type="ARBA" id="ARBA00023002"/>
    </source>
</evidence>
<proteinExistence type="predicted"/>
<keyword evidence="12" id="KW-1185">Reference proteome</keyword>
<dbReference type="InterPro" id="IPR050415">
    <property type="entry name" value="MRET"/>
</dbReference>
<evidence type="ECO:0000256" key="5">
    <source>
        <dbReference type="ARBA" id="ARBA00023004"/>
    </source>
</evidence>
<dbReference type="Gene3D" id="2.40.30.10">
    <property type="entry name" value="Translation factors"/>
    <property type="match status" value="1"/>
</dbReference>
<dbReference type="InterPro" id="IPR012675">
    <property type="entry name" value="Beta-grasp_dom_sf"/>
</dbReference>
<gene>
    <name evidence="9" type="ORF">ABIC99_002136</name>
    <name evidence="10" type="ORF">EWH46_19810</name>
</gene>
<dbReference type="Proteomes" id="UP000323522">
    <property type="component" value="Plasmid pSna507_unt10"/>
</dbReference>
<keyword evidence="1" id="KW-0285">Flavoprotein</keyword>
<dbReference type="SUPFAM" id="SSF54292">
    <property type="entry name" value="2Fe-2S ferredoxin-like"/>
    <property type="match status" value="1"/>
</dbReference>
<dbReference type="GO" id="GO:0018489">
    <property type="term" value="F:vanillate monooxygenase activity"/>
    <property type="evidence" value="ECO:0007669"/>
    <property type="project" value="UniProtKB-EC"/>
</dbReference>
<dbReference type="AlphaFoldDB" id="A0A5C1Q6G2"/>
<evidence type="ECO:0000313" key="10">
    <source>
        <dbReference type="EMBL" id="QEN03091.1"/>
    </source>
</evidence>
<dbReference type="Gene3D" id="3.10.20.30">
    <property type="match status" value="1"/>
</dbReference>
<evidence type="ECO:0000256" key="1">
    <source>
        <dbReference type="ARBA" id="ARBA00022630"/>
    </source>
</evidence>
<dbReference type="PROSITE" id="PS00197">
    <property type="entry name" value="2FE2S_FER_1"/>
    <property type="match status" value="1"/>
</dbReference>
<dbReference type="InterPro" id="IPR017938">
    <property type="entry name" value="Riboflavin_synthase-like_b-brl"/>
</dbReference>
<name>A0A5C1Q6G2_9BURK</name>
<sequence>MSSAANLPARRWVRVERRERIAQDIVALDLVDGEGGELPAFEAGAHIELFLPGGMIRPYSLYGDPQDRDRYRIAVLREPASRGGSQAVHELLLPWTRLQIGPPKARFPLDVQAPKVLLLAGGIGLTPLLSMAAVLARGARPFALHLACRSAARVPFGTGLRDLPGAGDAVVHLDDGEPAQRLDLPALLAAQPPDTALQVCGPAGLIDAALAEARRQGWAESRLHWERFAADPALEGGDGGPVEQDEAFEVELAHSGRVISVRADQTVVEALGAEGIEILTSCGEGVCGTCLTRVIAGEPDHRDQYLTPEEQAACDQFLPCRSRAKSARLVLDL</sequence>
<dbReference type="CDD" id="cd00207">
    <property type="entry name" value="fer2"/>
    <property type="match status" value="1"/>
</dbReference>
<dbReference type="PROSITE" id="PS51384">
    <property type="entry name" value="FAD_FR"/>
    <property type="match status" value="1"/>
</dbReference>
<evidence type="ECO:0000313" key="11">
    <source>
        <dbReference type="Proteomes" id="UP000323522"/>
    </source>
</evidence>
<organism evidence="10 11">
    <name type="scientific">Sphaerotilus sulfidivorans</name>
    <dbReference type="NCBI Taxonomy" id="639200"/>
    <lineage>
        <taxon>Bacteria</taxon>
        <taxon>Pseudomonadati</taxon>
        <taxon>Pseudomonadota</taxon>
        <taxon>Betaproteobacteria</taxon>
        <taxon>Burkholderiales</taxon>
        <taxon>Sphaerotilaceae</taxon>
        <taxon>Sphaerotilus</taxon>
    </lineage>
</organism>
<dbReference type="InterPro" id="IPR039261">
    <property type="entry name" value="FNR_nucleotide-bd"/>
</dbReference>
<dbReference type="KEGG" id="snn:EWH46_19810"/>
<keyword evidence="3" id="KW-0479">Metal-binding</keyword>
<dbReference type="InterPro" id="IPR036010">
    <property type="entry name" value="2Fe-2S_ferredoxin-like_sf"/>
</dbReference>
<dbReference type="EMBL" id="CP035710">
    <property type="protein sequence ID" value="QEN03091.1"/>
    <property type="molecule type" value="Genomic_DNA"/>
</dbReference>
<dbReference type="EC" id="1.14.13.82" evidence="9"/>
<evidence type="ECO:0000313" key="12">
    <source>
        <dbReference type="Proteomes" id="UP001549111"/>
    </source>
</evidence>
<dbReference type="PANTHER" id="PTHR47354">
    <property type="entry name" value="NADH OXIDOREDUCTASE HCR"/>
    <property type="match status" value="1"/>
</dbReference>
<keyword evidence="5" id="KW-0408">Iron</keyword>
<keyword evidence="2" id="KW-0001">2Fe-2S</keyword>
<feature type="domain" description="2Fe-2S ferredoxin-type" evidence="7">
    <location>
        <begin position="248"/>
        <end position="333"/>
    </location>
</feature>
<dbReference type="PANTHER" id="PTHR47354:SF1">
    <property type="entry name" value="CARNITINE MONOOXYGENASE REDUCTASE SUBUNIT"/>
    <property type="match status" value="1"/>
</dbReference>
<reference evidence="9 12" key="2">
    <citation type="submission" date="2024-06" db="EMBL/GenBank/DDBJ databases">
        <title>Genomic Encyclopedia of Type Strains, Phase IV (KMG-IV): sequencing the most valuable type-strain genomes for metagenomic binning, comparative biology and taxonomic classification.</title>
        <authorList>
            <person name="Goeker M."/>
        </authorList>
    </citation>
    <scope>NUCLEOTIDE SEQUENCE [LARGE SCALE GENOMIC DNA]</scope>
    <source>
        <strain evidence="9 12">D-501</strain>
    </source>
</reference>
<dbReference type="GO" id="GO:0051537">
    <property type="term" value="F:2 iron, 2 sulfur cluster binding"/>
    <property type="evidence" value="ECO:0007669"/>
    <property type="project" value="UniProtKB-KW"/>
</dbReference>
<accession>A0A5C1Q6G2</accession>
<evidence type="ECO:0000313" key="9">
    <source>
        <dbReference type="EMBL" id="MET3604320.1"/>
    </source>
</evidence>